<name>A0A8B6M4J7_METTU</name>
<protein>
    <submittedName>
        <fullName evidence="1">Uncharacterized protein</fullName>
    </submittedName>
</protein>
<dbReference type="EMBL" id="CABFMQ020000076">
    <property type="protein sequence ID" value="VTZ49937.1"/>
    <property type="molecule type" value="Genomic_DNA"/>
</dbReference>
<gene>
    <name evidence="1" type="ORF">MPC4_20147</name>
</gene>
<dbReference type="AlphaFoldDB" id="A0A8B6M4J7"/>
<evidence type="ECO:0000313" key="1">
    <source>
        <dbReference type="EMBL" id="VTZ49937.1"/>
    </source>
</evidence>
<organism evidence="1 2">
    <name type="scientific">Methylocella tundrae</name>
    <dbReference type="NCBI Taxonomy" id="227605"/>
    <lineage>
        <taxon>Bacteria</taxon>
        <taxon>Pseudomonadati</taxon>
        <taxon>Pseudomonadota</taxon>
        <taxon>Alphaproteobacteria</taxon>
        <taxon>Hyphomicrobiales</taxon>
        <taxon>Beijerinckiaceae</taxon>
        <taxon>Methylocella</taxon>
    </lineage>
</organism>
<reference evidence="1 2" key="1">
    <citation type="submission" date="2019-05" db="EMBL/GenBank/DDBJ databases">
        <authorList>
            <person name="Farhan Ul Haque M."/>
        </authorList>
    </citation>
    <scope>NUCLEOTIDE SEQUENCE [LARGE SCALE GENOMIC DNA]</scope>
    <source>
        <strain evidence="1">2</strain>
    </source>
</reference>
<proteinExistence type="predicted"/>
<comment type="caution">
    <text evidence="1">The sequence shown here is derived from an EMBL/GenBank/DDBJ whole genome shotgun (WGS) entry which is preliminary data.</text>
</comment>
<accession>A0A8B6M4J7</accession>
<evidence type="ECO:0000313" key="2">
    <source>
        <dbReference type="Proteomes" id="UP000485880"/>
    </source>
</evidence>
<dbReference type="Proteomes" id="UP000485880">
    <property type="component" value="Unassembled WGS sequence"/>
</dbReference>
<keyword evidence="2" id="KW-1185">Reference proteome</keyword>
<sequence length="55" mass="6107">MMHDGWGTWIRTKIDGVRVRCSTVELSPTDPSSRAFAGPPGNRIYWRDSASGDVI</sequence>